<name>A0A0F9AJA7_9ZZZZ</name>
<sequence length="117" mass="13607">MGKKDTQRGGGKNRRVSPAKIARYWSERHPVNMCRRAIRVFRRVEYMGRRKARRMDELSQQYWRKVADAKAKTEAQKCASAHGPSVEAGLARWLRGEPAFKREKIMKGSSILYIERA</sequence>
<dbReference type="EMBL" id="LAZR01045654">
    <property type="protein sequence ID" value="KKK98350.1"/>
    <property type="molecule type" value="Genomic_DNA"/>
</dbReference>
<dbReference type="AlphaFoldDB" id="A0A0F9AJA7"/>
<accession>A0A0F9AJA7</accession>
<reference evidence="1" key="1">
    <citation type="journal article" date="2015" name="Nature">
        <title>Complex archaea that bridge the gap between prokaryotes and eukaryotes.</title>
        <authorList>
            <person name="Spang A."/>
            <person name="Saw J.H."/>
            <person name="Jorgensen S.L."/>
            <person name="Zaremba-Niedzwiedzka K."/>
            <person name="Martijn J."/>
            <person name="Lind A.E."/>
            <person name="van Eijk R."/>
            <person name="Schleper C."/>
            <person name="Guy L."/>
            <person name="Ettema T.J."/>
        </authorList>
    </citation>
    <scope>NUCLEOTIDE SEQUENCE</scope>
</reference>
<organism evidence="1">
    <name type="scientific">marine sediment metagenome</name>
    <dbReference type="NCBI Taxonomy" id="412755"/>
    <lineage>
        <taxon>unclassified sequences</taxon>
        <taxon>metagenomes</taxon>
        <taxon>ecological metagenomes</taxon>
    </lineage>
</organism>
<comment type="caution">
    <text evidence="1">The sequence shown here is derived from an EMBL/GenBank/DDBJ whole genome shotgun (WGS) entry which is preliminary data.</text>
</comment>
<evidence type="ECO:0000313" key="1">
    <source>
        <dbReference type="EMBL" id="KKK98350.1"/>
    </source>
</evidence>
<gene>
    <name evidence="1" type="ORF">LCGC14_2643660</name>
</gene>
<protein>
    <submittedName>
        <fullName evidence="1">Uncharacterized protein</fullName>
    </submittedName>
</protein>
<proteinExistence type="predicted"/>